<keyword evidence="1 7" id="KW-0808">Transferase</keyword>
<proteinExistence type="predicted"/>
<dbReference type="InterPro" id="IPR008271">
    <property type="entry name" value="Ser/Thr_kinase_AS"/>
</dbReference>
<dbReference type="InterPro" id="IPR000719">
    <property type="entry name" value="Prot_kinase_dom"/>
</dbReference>
<evidence type="ECO:0000259" key="6">
    <source>
        <dbReference type="PROSITE" id="PS50011"/>
    </source>
</evidence>
<evidence type="ECO:0000256" key="1">
    <source>
        <dbReference type="ARBA" id="ARBA00022679"/>
    </source>
</evidence>
<dbReference type="AlphaFoldDB" id="A0A517XYA2"/>
<dbReference type="PANTHER" id="PTHR43289:SF34">
    <property type="entry name" value="SERINE_THREONINE-PROTEIN KINASE YBDM-RELATED"/>
    <property type="match status" value="1"/>
</dbReference>
<dbReference type="Pfam" id="PF00069">
    <property type="entry name" value="Pkinase"/>
    <property type="match status" value="1"/>
</dbReference>
<dbReference type="Pfam" id="PF13809">
    <property type="entry name" value="Tubulin_2"/>
    <property type="match status" value="1"/>
</dbReference>
<gene>
    <name evidence="7" type="ORF">ETAA1_44780</name>
</gene>
<reference evidence="7 8" key="1">
    <citation type="submission" date="2019-02" db="EMBL/GenBank/DDBJ databases">
        <title>Deep-cultivation of Planctomycetes and their phenomic and genomic characterization uncovers novel biology.</title>
        <authorList>
            <person name="Wiegand S."/>
            <person name="Jogler M."/>
            <person name="Boedeker C."/>
            <person name="Pinto D."/>
            <person name="Vollmers J."/>
            <person name="Rivas-Marin E."/>
            <person name="Kohn T."/>
            <person name="Peeters S.H."/>
            <person name="Heuer A."/>
            <person name="Rast P."/>
            <person name="Oberbeckmann S."/>
            <person name="Bunk B."/>
            <person name="Jeske O."/>
            <person name="Meyerdierks A."/>
            <person name="Storesund J.E."/>
            <person name="Kallscheuer N."/>
            <person name="Luecker S."/>
            <person name="Lage O.M."/>
            <person name="Pohl T."/>
            <person name="Merkel B.J."/>
            <person name="Hornburger P."/>
            <person name="Mueller R.-W."/>
            <person name="Bruemmer F."/>
            <person name="Labrenz M."/>
            <person name="Spormann A.M."/>
            <person name="Op den Camp H."/>
            <person name="Overmann J."/>
            <person name="Amann R."/>
            <person name="Jetten M.S.M."/>
            <person name="Mascher T."/>
            <person name="Medema M.H."/>
            <person name="Devos D.P."/>
            <person name="Kaster A.-K."/>
            <person name="Ovreas L."/>
            <person name="Rohde M."/>
            <person name="Galperin M.Y."/>
            <person name="Jogler C."/>
        </authorList>
    </citation>
    <scope>NUCLEOTIDE SEQUENCE [LARGE SCALE GENOMIC DNA]</scope>
    <source>
        <strain evidence="7 8">ETA_A1</strain>
    </source>
</reference>
<sequence length="1186" mass="129238">MAVKLVSNEEPLPGYRLQERLGRGGFGEVWRVEAPGGLLKAMKFVFGDLDAADEDSRPAEQELKALKRVQTIRHPYVLSLERYDIIDGQLMIVMELADENLWDRFRRCRSQGLPGIPRDELLRYMEETAEALDLMNNHYQIQHLDVKPQNLFIVFNHVKVGDFGLAKLLEGVRATVTGGVTPVYAAPETFEGYVSRFSDQYSLAIVFQELLTGARPFTGANTRQLLMQHLNGTPELNSLPVGDRAVIARALSKKPDDRWPSCSEMVRALKNSGLPAPPQTPSPDQTPRRRPPDSELPASEWATRVQVGGSGRLGHDAAAKDPTPAPRPTGPLGPMPGLVTVGPAGTVVPRLVTPGSSALGPAPAVTLQKPDVVQTQLMNAIGLAPPEKAGDGVLFPALVVAVGGIGRQIADQLRQVIADRYGNTDKVPNIRFVAIDTDPAVADQLGDAASTRGLVLARLNRSVHYLQRDGLPPVDQWLPPGVLYKLPRSPVAAAGVRAFGRLALVDHYKAIAQRLRQEIGNFQTDEPLAKAEKATQLGLRTNRPRAYVLAGLGGGTGGGMFLDLAFIIRQELRAVGYVRPEVAGVFLVPPAEKNAPRTAALGNTHAALTELYHYQARKTKYVTTFDRSEPPIQDGDAPFARVAVQVLPKGVDPKGRALAAGRAARALFNEMLTPAGRVTDELRDIHRNAFPSPTPVCQSFGLFRLTWPRPEVLSAATRRFAMRLTKQWAAKDAGGLKEPIRAWLDSQWAERKLAFEHVVEAFEAAARNHLREEPERVIDAFIDPLRTRTPSGSRMEVNAVLPVVEQLLAMVGRPDAEDDAQRGVLHAPLMAQFEKWAKEAESHLATMTVTFIEQPQYRLAGAEEAVRQVGDRLKRQIEALEPIHADLTKQTKSDYSKMLQALAALSEGRWKVAATGEVLDLLRLYPRSKLRLMILSQCLSAYRKLFGSTPEYLREVSMCRAGLDGFHAALDAGAAAGGSVGPGKLILPEGCATLDDAADRFLAGLNPDDVLDFDARFQKEVSRKFRGLAGVCLKPNEKGPVFRELLTTRSREFLDGRLDAADPATVFFRNRTGSQADHSLIAEAFDGATPDLPGSGGVRPEEVTVLAAPPGADGDRFRDVVAAAIPSVEFTAAPLADDIAFYREYPRLELAALPQLGQYGREALAVLQSGDHPPHARGDVAWAPIV</sequence>
<evidence type="ECO:0000313" key="7">
    <source>
        <dbReference type="EMBL" id="QDU22497.1"/>
    </source>
</evidence>
<dbReference type="InterPro" id="IPR036525">
    <property type="entry name" value="Tubulin/FtsZ_GTPase_sf"/>
</dbReference>
<dbReference type="Gene3D" id="1.10.510.10">
    <property type="entry name" value="Transferase(Phosphotransferase) domain 1"/>
    <property type="match status" value="1"/>
</dbReference>
<dbReference type="InterPro" id="IPR011009">
    <property type="entry name" value="Kinase-like_dom_sf"/>
</dbReference>
<dbReference type="EC" id="2.7.11.1" evidence="7"/>
<organism evidence="7 8">
    <name type="scientific">Urbifossiella limnaea</name>
    <dbReference type="NCBI Taxonomy" id="2528023"/>
    <lineage>
        <taxon>Bacteria</taxon>
        <taxon>Pseudomonadati</taxon>
        <taxon>Planctomycetota</taxon>
        <taxon>Planctomycetia</taxon>
        <taxon>Gemmatales</taxon>
        <taxon>Gemmataceae</taxon>
        <taxon>Urbifossiella</taxon>
    </lineage>
</organism>
<dbReference type="PROSITE" id="PS50011">
    <property type="entry name" value="PROTEIN_KINASE_DOM"/>
    <property type="match status" value="1"/>
</dbReference>
<dbReference type="PROSITE" id="PS00108">
    <property type="entry name" value="PROTEIN_KINASE_ST"/>
    <property type="match status" value="1"/>
</dbReference>
<evidence type="ECO:0000256" key="2">
    <source>
        <dbReference type="ARBA" id="ARBA00022741"/>
    </source>
</evidence>
<dbReference type="SUPFAM" id="SSF52490">
    <property type="entry name" value="Tubulin nucleotide-binding domain-like"/>
    <property type="match status" value="1"/>
</dbReference>
<protein>
    <submittedName>
        <fullName evidence="7">Tubulin-like protein</fullName>
        <ecNumber evidence="7">2.7.11.1</ecNumber>
    </submittedName>
</protein>
<dbReference type="GO" id="GO:0004674">
    <property type="term" value="F:protein serine/threonine kinase activity"/>
    <property type="evidence" value="ECO:0007669"/>
    <property type="project" value="UniProtKB-EC"/>
</dbReference>
<dbReference type="GO" id="GO:0005524">
    <property type="term" value="F:ATP binding"/>
    <property type="evidence" value="ECO:0007669"/>
    <property type="project" value="UniProtKB-KW"/>
</dbReference>
<dbReference type="SUPFAM" id="SSF56112">
    <property type="entry name" value="Protein kinase-like (PK-like)"/>
    <property type="match status" value="1"/>
</dbReference>
<dbReference type="EMBL" id="CP036273">
    <property type="protein sequence ID" value="QDU22497.1"/>
    <property type="molecule type" value="Genomic_DNA"/>
</dbReference>
<dbReference type="RefSeq" id="WP_145242279.1">
    <property type="nucleotide sequence ID" value="NZ_CP036273.1"/>
</dbReference>
<dbReference type="OrthoDB" id="278998at2"/>
<dbReference type="InterPro" id="IPR025904">
    <property type="entry name" value="Tubulin-like"/>
</dbReference>
<dbReference type="PANTHER" id="PTHR43289">
    <property type="entry name" value="MITOGEN-ACTIVATED PROTEIN KINASE KINASE KINASE 20-RELATED"/>
    <property type="match status" value="1"/>
</dbReference>
<dbReference type="Proteomes" id="UP000319576">
    <property type="component" value="Chromosome"/>
</dbReference>
<evidence type="ECO:0000256" key="4">
    <source>
        <dbReference type="ARBA" id="ARBA00022840"/>
    </source>
</evidence>
<dbReference type="CDD" id="cd14014">
    <property type="entry name" value="STKc_PknB_like"/>
    <property type="match status" value="1"/>
</dbReference>
<name>A0A517XYA2_9BACT</name>
<keyword evidence="4" id="KW-0067">ATP-binding</keyword>
<keyword evidence="3" id="KW-0418">Kinase</keyword>
<accession>A0A517XYA2</accession>
<evidence type="ECO:0000313" key="8">
    <source>
        <dbReference type="Proteomes" id="UP000319576"/>
    </source>
</evidence>
<evidence type="ECO:0000256" key="3">
    <source>
        <dbReference type="ARBA" id="ARBA00022777"/>
    </source>
</evidence>
<evidence type="ECO:0000256" key="5">
    <source>
        <dbReference type="SAM" id="MobiDB-lite"/>
    </source>
</evidence>
<dbReference type="KEGG" id="uli:ETAA1_44780"/>
<dbReference type="Gene3D" id="3.40.50.1440">
    <property type="entry name" value="Tubulin/FtsZ, GTPase domain"/>
    <property type="match status" value="1"/>
</dbReference>
<keyword evidence="8" id="KW-1185">Reference proteome</keyword>
<keyword evidence="2" id="KW-0547">Nucleotide-binding</keyword>
<feature type="region of interest" description="Disordered" evidence="5">
    <location>
        <begin position="270"/>
        <end position="332"/>
    </location>
</feature>
<feature type="domain" description="Protein kinase" evidence="6">
    <location>
        <begin position="15"/>
        <end position="274"/>
    </location>
</feature>
<feature type="compositionally biased region" description="Pro residues" evidence="5">
    <location>
        <begin position="323"/>
        <end position="332"/>
    </location>
</feature>
<dbReference type="SMART" id="SM00220">
    <property type="entry name" value="S_TKc"/>
    <property type="match status" value="1"/>
</dbReference>